<evidence type="ECO:0000256" key="8">
    <source>
        <dbReference type="SAM" id="Phobius"/>
    </source>
</evidence>
<feature type="transmembrane region" description="Helical" evidence="8">
    <location>
        <begin position="205"/>
        <end position="230"/>
    </location>
</feature>
<keyword evidence="2" id="KW-0349">Heme</keyword>
<evidence type="ECO:0000256" key="4">
    <source>
        <dbReference type="ARBA" id="ARBA00022723"/>
    </source>
</evidence>
<dbReference type="Pfam" id="PF01127">
    <property type="entry name" value="Sdh_cyt"/>
    <property type="match status" value="1"/>
</dbReference>
<comment type="subcellular location">
    <subcellularLocation>
        <location evidence="1">Membrane</location>
    </subcellularLocation>
</comment>
<dbReference type="InterPro" id="IPR000701">
    <property type="entry name" value="SuccDH_FuR_B_TM-su"/>
</dbReference>
<keyword evidence="4" id="KW-0479">Metal-binding</keyword>
<dbReference type="SUPFAM" id="SSF81343">
    <property type="entry name" value="Fumarate reductase respiratory complex transmembrane subunits"/>
    <property type="match status" value="1"/>
</dbReference>
<evidence type="ECO:0000256" key="6">
    <source>
        <dbReference type="ARBA" id="ARBA00023004"/>
    </source>
</evidence>
<keyword evidence="5 8" id="KW-1133">Transmembrane helix</keyword>
<sequence>MATSTISAGTRPRTSSIVLKTVMAVTGLIFLGFILAHMYGNLMIFGGEEQFNEYAHHLRTFGSPMLPEGGFLWVMRVTLLVSLVLHVASAVTLWRRAGSARTKGYYQRKGQWARFVKNSMRWGGVAIFIFVIFHLLHFTTHTINIGGSYDNPADRLVASFEQWWAVLIYLFAVVALGMHLLHGVWSAGMTLGLNTSLEAAERLRLAAILVASVVVVGFAAPPVAILLGLIP</sequence>
<evidence type="ECO:0000256" key="5">
    <source>
        <dbReference type="ARBA" id="ARBA00022989"/>
    </source>
</evidence>
<gene>
    <name evidence="9" type="ORF">NF557_14570</name>
</gene>
<organism evidence="9 10">
    <name type="scientific">Ornithinimicrobium cryptoxanthini</name>
    <dbReference type="NCBI Taxonomy" id="2934161"/>
    <lineage>
        <taxon>Bacteria</taxon>
        <taxon>Bacillati</taxon>
        <taxon>Actinomycetota</taxon>
        <taxon>Actinomycetes</taxon>
        <taxon>Micrococcales</taxon>
        <taxon>Ornithinimicrobiaceae</taxon>
        <taxon>Ornithinimicrobium</taxon>
    </lineage>
</organism>
<evidence type="ECO:0000256" key="2">
    <source>
        <dbReference type="ARBA" id="ARBA00022617"/>
    </source>
</evidence>
<dbReference type="InterPro" id="IPR011138">
    <property type="entry name" value="Cytochrome_b-558"/>
</dbReference>
<keyword evidence="7 8" id="KW-0472">Membrane</keyword>
<evidence type="ECO:0000313" key="10">
    <source>
        <dbReference type="Proteomes" id="UP001056535"/>
    </source>
</evidence>
<dbReference type="InterPro" id="IPR034804">
    <property type="entry name" value="SQR/QFR_C/D"/>
</dbReference>
<evidence type="ECO:0000256" key="3">
    <source>
        <dbReference type="ARBA" id="ARBA00022692"/>
    </source>
</evidence>
<reference evidence="9" key="1">
    <citation type="submission" date="2022-06" db="EMBL/GenBank/DDBJ databases">
        <title>Ornithinimicrobium JY.X270.</title>
        <authorList>
            <person name="Huang Y."/>
        </authorList>
    </citation>
    <scope>NUCLEOTIDE SEQUENCE</scope>
    <source>
        <strain evidence="9">JY.X270</strain>
    </source>
</reference>
<evidence type="ECO:0000256" key="1">
    <source>
        <dbReference type="ARBA" id="ARBA00004370"/>
    </source>
</evidence>
<feature type="transmembrane region" description="Helical" evidence="8">
    <location>
        <begin position="21"/>
        <end position="39"/>
    </location>
</feature>
<keyword evidence="3 8" id="KW-0812">Transmembrane</keyword>
<feature type="transmembrane region" description="Helical" evidence="8">
    <location>
        <begin position="122"/>
        <end position="143"/>
    </location>
</feature>
<dbReference type="CDD" id="cd03498">
    <property type="entry name" value="SQR_TypeB_2_TM"/>
    <property type="match status" value="1"/>
</dbReference>
<protein>
    <submittedName>
        <fullName evidence="9">Succinate dehydrogenase cytochrome b subunit</fullName>
    </submittedName>
</protein>
<accession>A0ABY4YGS8</accession>
<evidence type="ECO:0000313" key="9">
    <source>
        <dbReference type="EMBL" id="USQ75814.1"/>
    </source>
</evidence>
<dbReference type="Proteomes" id="UP001056535">
    <property type="component" value="Chromosome"/>
</dbReference>
<evidence type="ECO:0000256" key="7">
    <source>
        <dbReference type="ARBA" id="ARBA00023136"/>
    </source>
</evidence>
<dbReference type="Gene3D" id="1.20.1300.10">
    <property type="entry name" value="Fumarate reductase/succinate dehydrogenase, transmembrane subunit"/>
    <property type="match status" value="1"/>
</dbReference>
<proteinExistence type="predicted"/>
<keyword evidence="6" id="KW-0408">Iron</keyword>
<name>A0ABY4YGS8_9MICO</name>
<dbReference type="RefSeq" id="WP_252620288.1">
    <property type="nucleotide sequence ID" value="NZ_CP099490.1"/>
</dbReference>
<dbReference type="NCBIfam" id="TIGR02046">
    <property type="entry name" value="sdhC_b558_fam"/>
    <property type="match status" value="1"/>
</dbReference>
<feature type="transmembrane region" description="Helical" evidence="8">
    <location>
        <begin position="71"/>
        <end position="94"/>
    </location>
</feature>
<feature type="transmembrane region" description="Helical" evidence="8">
    <location>
        <begin position="163"/>
        <end position="185"/>
    </location>
</feature>
<keyword evidence="10" id="KW-1185">Reference proteome</keyword>
<dbReference type="EMBL" id="CP099490">
    <property type="protein sequence ID" value="USQ75814.1"/>
    <property type="molecule type" value="Genomic_DNA"/>
</dbReference>